<dbReference type="InterPro" id="IPR029063">
    <property type="entry name" value="SAM-dependent_MTases_sf"/>
</dbReference>
<dbReference type="Gene3D" id="3.40.50.450">
    <property type="match status" value="1"/>
</dbReference>
<dbReference type="Gene3D" id="3.40.50.150">
    <property type="entry name" value="Vaccinia Virus protein VP39"/>
    <property type="match status" value="1"/>
</dbReference>
<dbReference type="GO" id="GO:0005829">
    <property type="term" value="C:cytosol"/>
    <property type="evidence" value="ECO:0007669"/>
    <property type="project" value="TreeGrafter"/>
</dbReference>
<gene>
    <name evidence="2" type="ORF">LCGC14_1020330</name>
</gene>
<dbReference type="PANTHER" id="PTHR43393">
    <property type="entry name" value="CYTOKININ RIBOSIDE 5'-MONOPHOSPHATE PHOSPHORIBOHYDROLASE"/>
    <property type="match status" value="1"/>
</dbReference>
<sequence>MTEKIIGVIGDANLSKDDIKWKCAFEVGKLLIDNEYRLANGGMGGVMEASILGAKSSVKYKEGMTIGVLPDYNKSSSNSKADIIIPTGLGLARNVILVSMCDAIIAIGGGSGTLSEIALAWQMNKMIIAIDFDGWSGNLKSMQLDKRRLDKIFEAENAINAVEILKNNIENYKSNYKGVKKARLGVNNAKKIIQNKFDNKGSIILLGKGAEGYVFRDETKVFKIYDNDEPLLNQYWRLIALSEDINKSIVKYLINFKVYYEENLLVITYDHFESKPYEGGYEKDLILLAKELKKIGWLITDFQPKNTLINKETELPTIIDIGHSFEPYSSHLFRKMCRRMYVSSLAGNFNNIKSALTETNSNEEFLELMKYGYNPESVKKDFNIFYEKIMILDKKDVLNPLILNIIQETADINTLFDYGSGSGDIASSIKKLGIEVIAYDPDINLYDKYRNGYYKDIKFISKDSLNNFLKSGEKFDCVLTSLVLCHPLHLDEMKRNVIIKDILNDITSLSSNYILIAICNPLYTIKSRSSLQIKTLPHNFDYFNENSIKKLIKSSNGIRYDYHRPISYYEKLFQAYNLKVLRIEQTIGENLDNPNIFYSDFLIFLLEVD</sequence>
<protein>
    <recommendedName>
        <fullName evidence="3">TIGR00725 family protein</fullName>
    </recommendedName>
</protein>
<comment type="caution">
    <text evidence="2">The sequence shown here is derived from an EMBL/GenBank/DDBJ whole genome shotgun (WGS) entry which is preliminary data.</text>
</comment>
<dbReference type="SUPFAM" id="SSF53335">
    <property type="entry name" value="S-adenosyl-L-methionine-dependent methyltransferases"/>
    <property type="match status" value="1"/>
</dbReference>
<dbReference type="CDD" id="cd02440">
    <property type="entry name" value="AdoMet_MTases"/>
    <property type="match status" value="1"/>
</dbReference>
<proteinExistence type="predicted"/>
<dbReference type="PANTHER" id="PTHR43393:SF3">
    <property type="entry name" value="LYSINE DECARBOXYLASE-LIKE PROTEIN"/>
    <property type="match status" value="1"/>
</dbReference>
<accession>A0A0F9QFN9</accession>
<name>A0A0F9QFN9_9ZZZZ</name>
<evidence type="ECO:0000256" key="1">
    <source>
        <dbReference type="SAM" id="Coils"/>
    </source>
</evidence>
<dbReference type="NCBIfam" id="TIGR00725">
    <property type="entry name" value="TIGR00725 family protein"/>
    <property type="match status" value="1"/>
</dbReference>
<evidence type="ECO:0008006" key="3">
    <source>
        <dbReference type="Google" id="ProtNLM"/>
    </source>
</evidence>
<dbReference type="Pfam" id="PF18306">
    <property type="entry name" value="LDcluster4"/>
    <property type="match status" value="1"/>
</dbReference>
<dbReference type="InterPro" id="IPR005268">
    <property type="entry name" value="CHP00725"/>
</dbReference>
<keyword evidence="1" id="KW-0175">Coiled coil</keyword>
<reference evidence="2" key="1">
    <citation type="journal article" date="2015" name="Nature">
        <title>Complex archaea that bridge the gap between prokaryotes and eukaryotes.</title>
        <authorList>
            <person name="Spang A."/>
            <person name="Saw J.H."/>
            <person name="Jorgensen S.L."/>
            <person name="Zaremba-Niedzwiedzka K."/>
            <person name="Martijn J."/>
            <person name="Lind A.E."/>
            <person name="van Eijk R."/>
            <person name="Schleper C."/>
            <person name="Guy L."/>
            <person name="Ettema T.J."/>
        </authorList>
    </citation>
    <scope>NUCLEOTIDE SEQUENCE</scope>
</reference>
<evidence type="ECO:0000313" key="2">
    <source>
        <dbReference type="EMBL" id="KKN12051.1"/>
    </source>
</evidence>
<organism evidence="2">
    <name type="scientific">marine sediment metagenome</name>
    <dbReference type="NCBI Taxonomy" id="412755"/>
    <lineage>
        <taxon>unclassified sequences</taxon>
        <taxon>metagenomes</taxon>
        <taxon>ecological metagenomes</taxon>
    </lineage>
</organism>
<feature type="coiled-coil region" evidence="1">
    <location>
        <begin position="155"/>
        <end position="182"/>
    </location>
</feature>
<dbReference type="SUPFAM" id="SSF102405">
    <property type="entry name" value="MCP/YpsA-like"/>
    <property type="match status" value="1"/>
</dbReference>
<dbReference type="EMBL" id="LAZR01004073">
    <property type="protein sequence ID" value="KKN12051.1"/>
    <property type="molecule type" value="Genomic_DNA"/>
</dbReference>
<dbReference type="InterPro" id="IPR052341">
    <property type="entry name" value="LOG_family_nucleotidases"/>
</dbReference>
<dbReference type="InterPro" id="IPR041164">
    <property type="entry name" value="LDcluster4"/>
</dbReference>
<dbReference type="AlphaFoldDB" id="A0A0F9QFN9"/>